<organism evidence="1">
    <name type="scientific">marine sediment metagenome</name>
    <dbReference type="NCBI Taxonomy" id="412755"/>
    <lineage>
        <taxon>unclassified sequences</taxon>
        <taxon>metagenomes</taxon>
        <taxon>ecological metagenomes</taxon>
    </lineage>
</organism>
<reference evidence="1" key="1">
    <citation type="journal article" date="2015" name="Nature">
        <title>Complex archaea that bridge the gap between prokaryotes and eukaryotes.</title>
        <authorList>
            <person name="Spang A."/>
            <person name="Saw J.H."/>
            <person name="Jorgensen S.L."/>
            <person name="Zaremba-Niedzwiedzka K."/>
            <person name="Martijn J."/>
            <person name="Lind A.E."/>
            <person name="van Eijk R."/>
            <person name="Schleper C."/>
            <person name="Guy L."/>
            <person name="Ettema T.J."/>
        </authorList>
    </citation>
    <scope>NUCLEOTIDE SEQUENCE</scope>
</reference>
<comment type="caution">
    <text evidence="1">The sequence shown here is derived from an EMBL/GenBank/DDBJ whole genome shotgun (WGS) entry which is preliminary data.</text>
</comment>
<proteinExistence type="predicted"/>
<evidence type="ECO:0000313" key="1">
    <source>
        <dbReference type="EMBL" id="KKM68429.1"/>
    </source>
</evidence>
<protein>
    <submittedName>
        <fullName evidence="1">Uncharacterized protein</fullName>
    </submittedName>
</protein>
<dbReference type="EMBL" id="LAZR01010168">
    <property type="protein sequence ID" value="KKM68429.1"/>
    <property type="molecule type" value="Genomic_DNA"/>
</dbReference>
<name>A0A0F9JF41_9ZZZZ</name>
<dbReference type="AlphaFoldDB" id="A0A0F9JF41"/>
<gene>
    <name evidence="1" type="ORF">LCGC14_1460990</name>
</gene>
<accession>A0A0F9JF41</accession>
<sequence length="137" mass="14457">MSNIHKFTDNVKSDVAMNIATLNNSANSPVYFSMANYDLAVFLVFSGTLAGSSAVTLQPRQRIGSGGAVSNVGTASALTDADDDEVNVLQVRGEDLTVVDGNDRVGILCTETGVQNAELGVICLRFRGRYKQASLPA</sequence>